<name>A0A8T0MJ64_PANVG</name>
<dbReference type="EMBL" id="CM029054">
    <property type="protein sequence ID" value="KAG2535254.1"/>
    <property type="molecule type" value="Genomic_DNA"/>
</dbReference>
<evidence type="ECO:0000313" key="2">
    <source>
        <dbReference type="EMBL" id="KAG2535254.1"/>
    </source>
</evidence>
<keyword evidence="1" id="KW-0812">Transmembrane</keyword>
<proteinExistence type="predicted"/>
<accession>A0A8T0MJ64</accession>
<protein>
    <submittedName>
        <fullName evidence="2">Uncharacterized protein</fullName>
    </submittedName>
</protein>
<feature type="transmembrane region" description="Helical" evidence="1">
    <location>
        <begin position="52"/>
        <end position="72"/>
    </location>
</feature>
<dbReference type="AlphaFoldDB" id="A0A8T0MJ64"/>
<keyword evidence="3" id="KW-1185">Reference proteome</keyword>
<organism evidence="2 3">
    <name type="scientific">Panicum virgatum</name>
    <name type="common">Blackwell switchgrass</name>
    <dbReference type="NCBI Taxonomy" id="38727"/>
    <lineage>
        <taxon>Eukaryota</taxon>
        <taxon>Viridiplantae</taxon>
        <taxon>Streptophyta</taxon>
        <taxon>Embryophyta</taxon>
        <taxon>Tracheophyta</taxon>
        <taxon>Spermatophyta</taxon>
        <taxon>Magnoliopsida</taxon>
        <taxon>Liliopsida</taxon>
        <taxon>Poales</taxon>
        <taxon>Poaceae</taxon>
        <taxon>PACMAD clade</taxon>
        <taxon>Panicoideae</taxon>
        <taxon>Panicodae</taxon>
        <taxon>Paniceae</taxon>
        <taxon>Panicinae</taxon>
        <taxon>Panicum</taxon>
        <taxon>Panicum sect. Hiantes</taxon>
    </lineage>
</organism>
<reference evidence="2 3" key="1">
    <citation type="submission" date="2020-05" db="EMBL/GenBank/DDBJ databases">
        <title>WGS assembly of Panicum virgatum.</title>
        <authorList>
            <person name="Lovell J.T."/>
            <person name="Jenkins J."/>
            <person name="Shu S."/>
            <person name="Juenger T.E."/>
            <person name="Schmutz J."/>
        </authorList>
    </citation>
    <scope>NUCLEOTIDE SEQUENCE [LARGE SCALE GENOMIC DNA]</scope>
    <source>
        <strain evidence="3">cv. AP13</strain>
    </source>
</reference>
<evidence type="ECO:0000256" key="1">
    <source>
        <dbReference type="SAM" id="Phobius"/>
    </source>
</evidence>
<evidence type="ECO:0000313" key="3">
    <source>
        <dbReference type="Proteomes" id="UP000823388"/>
    </source>
</evidence>
<comment type="caution">
    <text evidence="2">The sequence shown here is derived from an EMBL/GenBank/DDBJ whole genome shotgun (WGS) entry which is preliminary data.</text>
</comment>
<keyword evidence="1" id="KW-0472">Membrane</keyword>
<dbReference type="Proteomes" id="UP000823388">
    <property type="component" value="Chromosome 9N"/>
</dbReference>
<gene>
    <name evidence="2" type="ORF">PVAP13_9NG103019</name>
</gene>
<sequence>MATPQNQPEPPLFAHLFMVEGELGLGDEKGGSLYQIHSLENEICGGFGASPILLALTSCIFIFIVDCLPAAIRGFYPLFDQTDLVLVDQLLLLGLVGACV</sequence>
<keyword evidence="1" id="KW-1133">Transmembrane helix</keyword>